<dbReference type="Pfam" id="PF02811">
    <property type="entry name" value="PHP"/>
    <property type="match status" value="1"/>
</dbReference>
<name>A0A1F7TL36_9BACT</name>
<dbReference type="InterPro" id="IPR004013">
    <property type="entry name" value="PHP_dom"/>
</dbReference>
<dbReference type="Pfam" id="PF07733">
    <property type="entry name" value="DNA_pol3_alpha"/>
    <property type="match status" value="1"/>
</dbReference>
<evidence type="ECO:0000256" key="3">
    <source>
        <dbReference type="ARBA" id="ARBA00019114"/>
    </source>
</evidence>
<evidence type="ECO:0000313" key="10">
    <source>
        <dbReference type="EMBL" id="OGL66706.1"/>
    </source>
</evidence>
<feature type="domain" description="Polymerase/histidinol phosphatase N-terminal" evidence="9">
    <location>
        <begin position="11"/>
        <end position="78"/>
    </location>
</feature>
<keyword evidence="4" id="KW-0808">Transferase</keyword>
<organism evidence="10 11">
    <name type="scientific">Candidatus Uhrbacteria bacterium RIFCSPHIGHO2_01_FULL_63_20</name>
    <dbReference type="NCBI Taxonomy" id="1802385"/>
    <lineage>
        <taxon>Bacteria</taxon>
        <taxon>Candidatus Uhriibacteriota</taxon>
    </lineage>
</organism>
<dbReference type="EC" id="2.7.7.7" evidence="2"/>
<dbReference type="InterPro" id="IPR003141">
    <property type="entry name" value="Pol/His_phosphatase_N"/>
</dbReference>
<evidence type="ECO:0000256" key="8">
    <source>
        <dbReference type="ARBA" id="ARBA00049244"/>
    </source>
</evidence>
<evidence type="ECO:0000259" key="9">
    <source>
        <dbReference type="SMART" id="SM00481"/>
    </source>
</evidence>
<dbReference type="InterPro" id="IPR029460">
    <property type="entry name" value="DNAPol_HHH"/>
</dbReference>
<dbReference type="Proteomes" id="UP000177885">
    <property type="component" value="Unassembled WGS sequence"/>
</dbReference>
<dbReference type="InterPro" id="IPR016195">
    <property type="entry name" value="Pol/histidinol_Pase-like"/>
</dbReference>
<keyword evidence="6" id="KW-0235">DNA replication</keyword>
<dbReference type="GO" id="GO:0008408">
    <property type="term" value="F:3'-5' exonuclease activity"/>
    <property type="evidence" value="ECO:0007669"/>
    <property type="project" value="InterPro"/>
</dbReference>
<comment type="caution">
    <text evidence="10">The sequence shown here is derived from an EMBL/GenBank/DDBJ whole genome shotgun (WGS) entry which is preliminary data.</text>
</comment>
<sequence length="1198" mass="132591">MPEEAPKSRFVHLHVHSHYSLLEALPKVKKLIAHVQKLGHDAVAITDNGNLYGAIEFYQKAAEAGVKPIIGMDAYLAKEGRHLKRARIDTRPNRLVLLAENNEGYKNLVLLSSIGFLEGFYYKPRIDKEVLRTHAKGLIALSGGHQGEIEEALKEHNQEKAVALIKEYVDIFGEGNFFLELVDRPEIPEQEATNAQMIQLGKELGVPVVATKNTYYLKPGDVEAWKILNCIKGQKTLEDFERLQQYDYDASMVTGEYMEERFADCPEAIENTRRIADRCNVTLELGSWNFADYKIPEGKTFDQVLRERAYAELPGKGVAVDADVSTRIDYELSVIAQKKFAPYFLIVSDYIEWARKNGIVTTTRGSAAGSLVSFAIGISTVNPLTYKLPFERFLNPERPSAPDVDGDFADNRRDEVIEYVRQKYGADKVAQICTFGTMLARGSVRDVGRALGETYAFVDQIAKLVPEGSQGFPMTLERALGESADLKKSYDTNAGVRRVVDLARQIEGCARHVSIHAAGAVISPTALTDFTPLQIDTREGKVITQYEMKSVESAGLLKMDFLGIRNLSILGDAIKLVKKTKDVDIVLEQIPVNDAKTFELLAEGKTMGTFQLNGDGVTKYLMDLKPKRIEDIMAMVALYRPGPIESIPEYIRRKHDPSLVKFLDPRMEEILDQSYGVIVYQDDVMLIAIKLAGYSWLEADKLRKAMGKKIPEEMAAQKEKLLAGFVKNGLTPAKANDLWKLIEPFAAYGFNKAHAASYGMIAYDTAYMKANYPAEYMTALMTAECADLETIAEAVKECSRMGIEVLPPDLNESLSNFTYVNDSTIRFGLVAIKNLGEEVIASIIEERTRLRQGFGGQEGPFKDLSDFAKRVTHRAFNKKSLEALIKSGAMDRFGERAQLLENVDRILMLNKTAQREREANQATLFAAAPSVMNESITLKPSAPATMRMRLAWEKELLGLYVSEHPFAEAAKSLAEHLTACGDVAGLKDGAFVKCGGLVASVKEIVTKKGEAMAFVSLEDLHGKTEVIVFPSTYAQCKEHIVPDSLVLVSAKVGKRDDEEAKLLANSFVVVREGEAQELATMLASGMWVPENAKAGQATEANEASRPERLRACEPPGQTKPAMLHRGSLSIALRGKPDQEMIAQLREIISSCPGTERVCFLVEAGGGVRRIETDYCVTISDGLVSELASLVGRQNIVLQ</sequence>
<dbReference type="CDD" id="cd12113">
    <property type="entry name" value="PHP_PolIIIA_DnaE3"/>
    <property type="match status" value="1"/>
</dbReference>
<comment type="subcellular location">
    <subcellularLocation>
        <location evidence="1">Cytoplasm</location>
    </subcellularLocation>
</comment>
<dbReference type="Gene3D" id="1.10.10.1600">
    <property type="entry name" value="Bacterial DNA polymerase III alpha subunit, thumb domain"/>
    <property type="match status" value="1"/>
</dbReference>
<dbReference type="GO" id="GO:0006260">
    <property type="term" value="P:DNA replication"/>
    <property type="evidence" value="ECO:0007669"/>
    <property type="project" value="UniProtKB-KW"/>
</dbReference>
<evidence type="ECO:0000256" key="5">
    <source>
        <dbReference type="ARBA" id="ARBA00022695"/>
    </source>
</evidence>
<dbReference type="GO" id="GO:0005737">
    <property type="term" value="C:cytoplasm"/>
    <property type="evidence" value="ECO:0007669"/>
    <property type="project" value="UniProtKB-SubCell"/>
</dbReference>
<evidence type="ECO:0000256" key="7">
    <source>
        <dbReference type="ARBA" id="ARBA00022932"/>
    </source>
</evidence>
<dbReference type="GO" id="GO:0003676">
    <property type="term" value="F:nucleic acid binding"/>
    <property type="evidence" value="ECO:0007669"/>
    <property type="project" value="InterPro"/>
</dbReference>
<keyword evidence="7" id="KW-0239">DNA-directed DNA polymerase</keyword>
<dbReference type="InterPro" id="IPR004365">
    <property type="entry name" value="NA-bd_OB_tRNA"/>
</dbReference>
<dbReference type="NCBIfam" id="NF004226">
    <property type="entry name" value="PRK05673.1"/>
    <property type="match status" value="1"/>
</dbReference>
<dbReference type="PANTHER" id="PTHR32294">
    <property type="entry name" value="DNA POLYMERASE III SUBUNIT ALPHA"/>
    <property type="match status" value="1"/>
</dbReference>
<reference evidence="10 11" key="1">
    <citation type="journal article" date="2016" name="Nat. Commun.">
        <title>Thousands of microbial genomes shed light on interconnected biogeochemical processes in an aquifer system.</title>
        <authorList>
            <person name="Anantharaman K."/>
            <person name="Brown C.T."/>
            <person name="Hug L.A."/>
            <person name="Sharon I."/>
            <person name="Castelle C.J."/>
            <person name="Probst A.J."/>
            <person name="Thomas B.C."/>
            <person name="Singh A."/>
            <person name="Wilkins M.J."/>
            <person name="Karaoz U."/>
            <person name="Brodie E.L."/>
            <person name="Williams K.H."/>
            <person name="Hubbard S.S."/>
            <person name="Banfield J.F."/>
        </authorList>
    </citation>
    <scope>NUCLEOTIDE SEQUENCE [LARGE SCALE GENOMIC DNA]</scope>
</reference>
<dbReference type="InterPro" id="IPR041931">
    <property type="entry name" value="DNA_pol3_alpha_thumb_dom"/>
</dbReference>
<keyword evidence="5" id="KW-0548">Nucleotidyltransferase</keyword>
<protein>
    <recommendedName>
        <fullName evidence="3">DNA polymerase III subunit alpha</fullName>
        <ecNumber evidence="2">2.7.7.7</ecNumber>
    </recommendedName>
</protein>
<dbReference type="SUPFAM" id="SSF89550">
    <property type="entry name" value="PHP domain-like"/>
    <property type="match status" value="1"/>
</dbReference>
<evidence type="ECO:0000256" key="1">
    <source>
        <dbReference type="ARBA" id="ARBA00004496"/>
    </source>
</evidence>
<dbReference type="STRING" id="1802385.A2856_02995"/>
<gene>
    <name evidence="10" type="ORF">A2856_02995</name>
</gene>
<dbReference type="InterPro" id="IPR040982">
    <property type="entry name" value="DNA_pol3_finger"/>
</dbReference>
<evidence type="ECO:0000256" key="6">
    <source>
        <dbReference type="ARBA" id="ARBA00022705"/>
    </source>
</evidence>
<comment type="catalytic activity">
    <reaction evidence="8">
        <text>DNA(n) + a 2'-deoxyribonucleoside 5'-triphosphate = DNA(n+1) + diphosphate</text>
        <dbReference type="Rhea" id="RHEA:22508"/>
        <dbReference type="Rhea" id="RHEA-COMP:17339"/>
        <dbReference type="Rhea" id="RHEA-COMP:17340"/>
        <dbReference type="ChEBI" id="CHEBI:33019"/>
        <dbReference type="ChEBI" id="CHEBI:61560"/>
        <dbReference type="ChEBI" id="CHEBI:173112"/>
        <dbReference type="EC" id="2.7.7.7"/>
    </reaction>
</comment>
<dbReference type="PANTHER" id="PTHR32294:SF0">
    <property type="entry name" value="DNA POLYMERASE III SUBUNIT ALPHA"/>
    <property type="match status" value="1"/>
</dbReference>
<dbReference type="Gene3D" id="3.20.20.140">
    <property type="entry name" value="Metal-dependent hydrolases"/>
    <property type="match status" value="1"/>
</dbReference>
<dbReference type="InterPro" id="IPR004805">
    <property type="entry name" value="DnaE2/DnaE/PolC"/>
</dbReference>
<dbReference type="NCBIfam" id="TIGR00594">
    <property type="entry name" value="polc"/>
    <property type="match status" value="1"/>
</dbReference>
<dbReference type="AlphaFoldDB" id="A0A1F7TL36"/>
<evidence type="ECO:0000256" key="4">
    <source>
        <dbReference type="ARBA" id="ARBA00022679"/>
    </source>
</evidence>
<dbReference type="EMBL" id="MGDT01000006">
    <property type="protein sequence ID" value="OGL66706.1"/>
    <property type="molecule type" value="Genomic_DNA"/>
</dbReference>
<dbReference type="SMART" id="SM00481">
    <property type="entry name" value="POLIIIAc"/>
    <property type="match status" value="1"/>
</dbReference>
<dbReference type="InterPro" id="IPR011708">
    <property type="entry name" value="DNA_pol3_alpha_NTPase_dom"/>
</dbReference>
<accession>A0A1F7TL36</accession>
<dbReference type="Pfam" id="PF17657">
    <property type="entry name" value="DNA_pol3_finger"/>
    <property type="match status" value="1"/>
</dbReference>
<dbReference type="Pfam" id="PF01336">
    <property type="entry name" value="tRNA_anti-codon"/>
    <property type="match status" value="1"/>
</dbReference>
<dbReference type="Pfam" id="PF14579">
    <property type="entry name" value="HHH_6"/>
    <property type="match status" value="1"/>
</dbReference>
<proteinExistence type="predicted"/>
<dbReference type="CDD" id="cd04485">
    <property type="entry name" value="DnaE_OBF"/>
    <property type="match status" value="1"/>
</dbReference>
<dbReference type="Gene3D" id="1.10.150.870">
    <property type="match status" value="1"/>
</dbReference>
<evidence type="ECO:0000313" key="11">
    <source>
        <dbReference type="Proteomes" id="UP000177885"/>
    </source>
</evidence>
<evidence type="ECO:0000256" key="2">
    <source>
        <dbReference type="ARBA" id="ARBA00012417"/>
    </source>
</evidence>
<dbReference type="GO" id="GO:0003887">
    <property type="term" value="F:DNA-directed DNA polymerase activity"/>
    <property type="evidence" value="ECO:0007669"/>
    <property type="project" value="UniProtKB-KW"/>
</dbReference>